<evidence type="ECO:0000313" key="3">
    <source>
        <dbReference type="Proteomes" id="UP000838756"/>
    </source>
</evidence>
<reference evidence="2" key="1">
    <citation type="submission" date="2022-03" db="EMBL/GenBank/DDBJ databases">
        <authorList>
            <person name="Lindestad O."/>
        </authorList>
    </citation>
    <scope>NUCLEOTIDE SEQUENCE</scope>
</reference>
<dbReference type="InterPro" id="IPR036691">
    <property type="entry name" value="Endo/exonu/phosph_ase_sf"/>
</dbReference>
<comment type="caution">
    <text evidence="2">The sequence shown here is derived from an EMBL/GenBank/DDBJ whole genome shotgun (WGS) entry which is preliminary data.</text>
</comment>
<feature type="region of interest" description="Disordered" evidence="1">
    <location>
        <begin position="1"/>
        <end position="31"/>
    </location>
</feature>
<feature type="compositionally biased region" description="Gly residues" evidence="1">
    <location>
        <begin position="20"/>
        <end position="30"/>
    </location>
</feature>
<protein>
    <submittedName>
        <fullName evidence="2">Jg22694 protein</fullName>
    </submittedName>
</protein>
<organism evidence="2 3">
    <name type="scientific">Pararge aegeria aegeria</name>
    <dbReference type="NCBI Taxonomy" id="348720"/>
    <lineage>
        <taxon>Eukaryota</taxon>
        <taxon>Metazoa</taxon>
        <taxon>Ecdysozoa</taxon>
        <taxon>Arthropoda</taxon>
        <taxon>Hexapoda</taxon>
        <taxon>Insecta</taxon>
        <taxon>Pterygota</taxon>
        <taxon>Neoptera</taxon>
        <taxon>Endopterygota</taxon>
        <taxon>Lepidoptera</taxon>
        <taxon>Glossata</taxon>
        <taxon>Ditrysia</taxon>
        <taxon>Papilionoidea</taxon>
        <taxon>Nymphalidae</taxon>
        <taxon>Satyrinae</taxon>
        <taxon>Satyrini</taxon>
        <taxon>Parargina</taxon>
        <taxon>Pararge</taxon>
    </lineage>
</organism>
<keyword evidence="3" id="KW-1185">Reference proteome</keyword>
<dbReference type="Gene3D" id="3.60.10.10">
    <property type="entry name" value="Endonuclease/exonuclease/phosphatase"/>
    <property type="match status" value="1"/>
</dbReference>
<proteinExistence type="predicted"/>
<dbReference type="OrthoDB" id="6929755at2759"/>
<name>A0A8S4QZ66_9NEOP</name>
<dbReference type="Proteomes" id="UP000838756">
    <property type="component" value="Unassembled WGS sequence"/>
</dbReference>
<dbReference type="EMBL" id="CAKXAJ010023138">
    <property type="protein sequence ID" value="CAH2227432.1"/>
    <property type="molecule type" value="Genomic_DNA"/>
</dbReference>
<dbReference type="SUPFAM" id="SSF56219">
    <property type="entry name" value="DNase I-like"/>
    <property type="match status" value="1"/>
</dbReference>
<accession>A0A8S4QZ66</accession>
<evidence type="ECO:0000313" key="2">
    <source>
        <dbReference type="EMBL" id="CAH2227432.1"/>
    </source>
</evidence>
<sequence>MGRRKKPQPLVPGGPAIPGSGSGYGNGGARGVKNLRQRFRCQPRRLDLATYNARTLRTDGKVIELEEVVSKLRWDIIGLSEVRREGEDSIILESGNLFYYREGDQQSQGGVGDYCTWSNLVKLTFQHRDVC</sequence>
<evidence type="ECO:0000256" key="1">
    <source>
        <dbReference type="SAM" id="MobiDB-lite"/>
    </source>
</evidence>
<gene>
    <name evidence="2" type="primary">jg22694</name>
    <name evidence="2" type="ORF">PAEG_LOCUS7942</name>
</gene>
<dbReference type="AlphaFoldDB" id="A0A8S4QZ66"/>